<evidence type="ECO:0000259" key="1">
    <source>
        <dbReference type="Pfam" id="PF06985"/>
    </source>
</evidence>
<dbReference type="Proteomes" id="UP001174934">
    <property type="component" value="Unassembled WGS sequence"/>
</dbReference>
<accession>A0AA40BV76</accession>
<dbReference type="PANTHER" id="PTHR24148:SF79">
    <property type="entry name" value="HETEROKARYON INCOMPATIBILITY DOMAIN-CONTAINING PROTEIN"/>
    <property type="match status" value="1"/>
</dbReference>
<dbReference type="PANTHER" id="PTHR24148">
    <property type="entry name" value="ANKYRIN REPEAT DOMAIN-CONTAINING PROTEIN 39 HOMOLOG-RELATED"/>
    <property type="match status" value="1"/>
</dbReference>
<dbReference type="EMBL" id="JAULSR010000007">
    <property type="protein sequence ID" value="KAK0614931.1"/>
    <property type="molecule type" value="Genomic_DNA"/>
</dbReference>
<keyword evidence="3" id="KW-1185">Reference proteome</keyword>
<gene>
    <name evidence="2" type="ORF">B0T17DRAFT_498434</name>
</gene>
<comment type="caution">
    <text evidence="2">The sequence shown here is derived from an EMBL/GenBank/DDBJ whole genome shotgun (WGS) entry which is preliminary data.</text>
</comment>
<dbReference type="Pfam" id="PF06985">
    <property type="entry name" value="HET"/>
    <property type="match status" value="1"/>
</dbReference>
<dbReference type="AlphaFoldDB" id="A0AA40BV76"/>
<sequence>MSTSLYTPLDASRREIRLLRVSPSRSKTDMVRCALFTASLDDKPKYWALSYVWGNAAITTPIYVDDRLFSATVNLEAALRHIRGTGVRELIIWVDAVCINQADLDERSSQVALMGAIYSGADLVEAWVGEDED</sequence>
<feature type="non-terminal residue" evidence="2">
    <location>
        <position position="133"/>
    </location>
</feature>
<dbReference type="InterPro" id="IPR010730">
    <property type="entry name" value="HET"/>
</dbReference>
<proteinExistence type="predicted"/>
<evidence type="ECO:0000313" key="2">
    <source>
        <dbReference type="EMBL" id="KAK0614931.1"/>
    </source>
</evidence>
<dbReference type="InterPro" id="IPR052895">
    <property type="entry name" value="HetReg/Transcr_Mod"/>
</dbReference>
<feature type="domain" description="Heterokaryon incompatibility" evidence="1">
    <location>
        <begin position="46"/>
        <end position="132"/>
    </location>
</feature>
<protein>
    <submittedName>
        <fullName evidence="2">Heterokaryon incompatibility protein-domain-containing protein</fullName>
    </submittedName>
</protein>
<evidence type="ECO:0000313" key="3">
    <source>
        <dbReference type="Proteomes" id="UP001174934"/>
    </source>
</evidence>
<organism evidence="2 3">
    <name type="scientific">Bombardia bombarda</name>
    <dbReference type="NCBI Taxonomy" id="252184"/>
    <lineage>
        <taxon>Eukaryota</taxon>
        <taxon>Fungi</taxon>
        <taxon>Dikarya</taxon>
        <taxon>Ascomycota</taxon>
        <taxon>Pezizomycotina</taxon>
        <taxon>Sordariomycetes</taxon>
        <taxon>Sordariomycetidae</taxon>
        <taxon>Sordariales</taxon>
        <taxon>Lasiosphaeriaceae</taxon>
        <taxon>Bombardia</taxon>
    </lineage>
</organism>
<name>A0AA40BV76_9PEZI</name>
<reference evidence="2" key="1">
    <citation type="submission" date="2023-06" db="EMBL/GenBank/DDBJ databases">
        <title>Genome-scale phylogeny and comparative genomics of the fungal order Sordariales.</title>
        <authorList>
            <consortium name="Lawrence Berkeley National Laboratory"/>
            <person name="Hensen N."/>
            <person name="Bonometti L."/>
            <person name="Westerberg I."/>
            <person name="Brannstrom I.O."/>
            <person name="Guillou S."/>
            <person name="Cros-Aarteil S."/>
            <person name="Calhoun S."/>
            <person name="Haridas S."/>
            <person name="Kuo A."/>
            <person name="Mondo S."/>
            <person name="Pangilinan J."/>
            <person name="Riley R."/>
            <person name="LaButti K."/>
            <person name="Andreopoulos B."/>
            <person name="Lipzen A."/>
            <person name="Chen C."/>
            <person name="Yanf M."/>
            <person name="Daum C."/>
            <person name="Ng V."/>
            <person name="Clum A."/>
            <person name="Steindorff A."/>
            <person name="Ohm R."/>
            <person name="Martin F."/>
            <person name="Silar P."/>
            <person name="Natvig D."/>
            <person name="Lalanne C."/>
            <person name="Gautier V."/>
            <person name="Ament-velasquez S.L."/>
            <person name="Kruys A."/>
            <person name="Hutchinson M.I."/>
            <person name="Powell A.J."/>
            <person name="Barry K."/>
            <person name="Miller A.N."/>
            <person name="Grigoriev I.V."/>
            <person name="Debuchy R."/>
            <person name="Gladieux P."/>
            <person name="Thoren M.H."/>
            <person name="Johannesson H."/>
        </authorList>
    </citation>
    <scope>NUCLEOTIDE SEQUENCE</scope>
    <source>
        <strain evidence="2">SMH3391-2</strain>
    </source>
</reference>